<dbReference type="PANTHER" id="PTHR35525:SF3">
    <property type="entry name" value="BLL6575 PROTEIN"/>
    <property type="match status" value="1"/>
</dbReference>
<protein>
    <submittedName>
        <fullName evidence="2">CGNR zinc finger domain-containing protein</fullName>
    </submittedName>
</protein>
<dbReference type="InterPro" id="IPR023286">
    <property type="entry name" value="ABATE_dom_sf"/>
</dbReference>
<comment type="caution">
    <text evidence="2">The sequence shown here is derived from an EMBL/GenBank/DDBJ whole genome shotgun (WGS) entry which is preliminary data.</text>
</comment>
<accession>A0ABS3S364</accession>
<keyword evidence="3" id="KW-1185">Reference proteome</keyword>
<dbReference type="EMBL" id="JAGEPF010000027">
    <property type="protein sequence ID" value="MBO2463425.1"/>
    <property type="molecule type" value="Genomic_DNA"/>
</dbReference>
<evidence type="ECO:0000259" key="1">
    <source>
        <dbReference type="Pfam" id="PF11706"/>
    </source>
</evidence>
<dbReference type="InterPro" id="IPR010852">
    <property type="entry name" value="ABATE"/>
</dbReference>
<dbReference type="InterPro" id="IPR021005">
    <property type="entry name" value="Znf_CGNR"/>
</dbReference>
<dbReference type="SUPFAM" id="SSF160904">
    <property type="entry name" value="Jann2411-like"/>
    <property type="match status" value="1"/>
</dbReference>
<dbReference type="Pfam" id="PF11706">
    <property type="entry name" value="zf-CGNR"/>
    <property type="match status" value="1"/>
</dbReference>
<dbReference type="Proteomes" id="UP000680206">
    <property type="component" value="Unassembled WGS sequence"/>
</dbReference>
<feature type="domain" description="Zinc finger CGNR" evidence="1">
    <location>
        <begin position="119"/>
        <end position="159"/>
    </location>
</feature>
<reference evidence="2 3" key="1">
    <citation type="submission" date="2021-03" db="EMBL/GenBank/DDBJ databases">
        <title>Actinomadura violae sp. nov., isolated from lichen in Thailand.</title>
        <authorList>
            <person name="Kanchanasin P."/>
            <person name="Saeng-In P."/>
            <person name="Phongsopitanun W."/>
            <person name="Yuki M."/>
            <person name="Kudo T."/>
            <person name="Ohkuma M."/>
            <person name="Tanasupawat S."/>
        </authorList>
    </citation>
    <scope>NUCLEOTIDE SEQUENCE [LARGE SCALE GENOMIC DNA]</scope>
    <source>
        <strain evidence="2 3">LCR2-06</strain>
    </source>
</reference>
<proteinExistence type="predicted"/>
<sequence>MHIVIDLLNRPPAGPGDLAARWAEAGMPLERAAGPDDCAMVRDYLADWCRLIDAVTDADRVALLNEMLARYATQPTVTDHDGTGWHIHYRHDDASFAGILTAATTVAAAQHLTGHGMHRLGRCALPECAGAYLDFSRPGRQRYCSHACANRDAVRRYRTSRRARPAGR</sequence>
<organism evidence="2 3">
    <name type="scientific">Actinomadura violacea</name>
    <dbReference type="NCBI Taxonomy" id="2819934"/>
    <lineage>
        <taxon>Bacteria</taxon>
        <taxon>Bacillati</taxon>
        <taxon>Actinomycetota</taxon>
        <taxon>Actinomycetes</taxon>
        <taxon>Streptosporangiales</taxon>
        <taxon>Thermomonosporaceae</taxon>
        <taxon>Actinomadura</taxon>
    </lineage>
</organism>
<evidence type="ECO:0000313" key="3">
    <source>
        <dbReference type="Proteomes" id="UP000680206"/>
    </source>
</evidence>
<dbReference type="PANTHER" id="PTHR35525">
    <property type="entry name" value="BLL6575 PROTEIN"/>
    <property type="match status" value="1"/>
</dbReference>
<name>A0ABS3S364_9ACTN</name>
<evidence type="ECO:0000313" key="2">
    <source>
        <dbReference type="EMBL" id="MBO2463425.1"/>
    </source>
</evidence>
<dbReference type="Gene3D" id="1.10.3300.10">
    <property type="entry name" value="Jann2411-like domain"/>
    <property type="match status" value="1"/>
</dbReference>
<gene>
    <name evidence="2" type="ORF">J4709_38240</name>
</gene>